<evidence type="ECO:0000256" key="6">
    <source>
        <dbReference type="ARBA" id="ARBA00023022"/>
    </source>
</evidence>
<evidence type="ECO:0000256" key="5">
    <source>
        <dbReference type="ARBA" id="ARBA00022801"/>
    </source>
</evidence>
<keyword evidence="2" id="KW-0929">Antimicrobial</keyword>
<dbReference type="InterPro" id="IPR037146">
    <property type="entry name" value="Colicin/pyocin_DNase_dom_sf"/>
</dbReference>
<proteinExistence type="inferred from homology"/>
<organism evidence="8 9">
    <name type="scientific">Lonsdalea populi</name>
    <dbReference type="NCBI Taxonomy" id="1172565"/>
    <lineage>
        <taxon>Bacteria</taxon>
        <taxon>Pseudomonadati</taxon>
        <taxon>Pseudomonadota</taxon>
        <taxon>Gammaproteobacteria</taxon>
        <taxon>Enterobacterales</taxon>
        <taxon>Pectobacteriaceae</taxon>
        <taxon>Lonsdalea</taxon>
    </lineage>
</organism>
<dbReference type="RefSeq" id="WP_085686391.1">
    <property type="nucleotide sequence ID" value="NZ_CP065534.1"/>
</dbReference>
<name>A0ABX9ERB5_9GAMM</name>
<protein>
    <submittedName>
        <fullName evidence="8">Uncharacterized protein</fullName>
    </submittedName>
</protein>
<keyword evidence="4" id="KW-0255">Endonuclease</keyword>
<dbReference type="InterPro" id="IPR003060">
    <property type="entry name" value="Pyocin_killer"/>
</dbReference>
<gene>
    <name evidence="8" type="ORF">AU492_06070</name>
</gene>
<accession>A0ABX9ERB5</accession>
<keyword evidence="6" id="KW-0044">Antibiotic</keyword>
<evidence type="ECO:0000256" key="7">
    <source>
        <dbReference type="ARBA" id="ARBA00023048"/>
    </source>
</evidence>
<keyword evidence="9" id="KW-1185">Reference proteome</keyword>
<evidence type="ECO:0000313" key="9">
    <source>
        <dbReference type="Proteomes" id="UP000250186"/>
    </source>
</evidence>
<reference evidence="8 9" key="1">
    <citation type="submission" date="2016-02" db="EMBL/GenBank/DDBJ databases">
        <title>Species-wide whole genome sequencing reveals diversity, host range in Lonsdalea quercina.</title>
        <authorList>
            <person name="Li Y."/>
        </authorList>
    </citation>
    <scope>NUCLEOTIDE SEQUENCE [LARGE SCALE GENOMIC DNA]</scope>
    <source>
        <strain evidence="8 9">CFCC 12721</strain>
    </source>
</reference>
<comment type="caution">
    <text evidence="8">The sequence shown here is derived from an EMBL/GenBank/DDBJ whole genome shotgun (WGS) entry which is preliminary data.</text>
</comment>
<dbReference type="InterPro" id="IPR044925">
    <property type="entry name" value="His-Me_finger_sf"/>
</dbReference>
<evidence type="ECO:0000313" key="8">
    <source>
        <dbReference type="EMBL" id="RAT35664.1"/>
    </source>
</evidence>
<sequence>MPEAARLNDIGSGHACFPATKPIYVYLKSTARDEPGTVTGQREILTGEGKWLEAASSGLGALIPTQIADKLNGKTFTHFDQFRKAFWLAIANDPELSSQFNILNIERMKQGQGRAKEYTFYKKDGYCIRARKKQSIKKDRIRLLYSV</sequence>
<evidence type="ECO:0000256" key="1">
    <source>
        <dbReference type="ARBA" id="ARBA00006811"/>
    </source>
</evidence>
<dbReference type="SUPFAM" id="SSF54060">
    <property type="entry name" value="His-Me finger endonucleases"/>
    <property type="match status" value="1"/>
</dbReference>
<dbReference type="Proteomes" id="UP000250186">
    <property type="component" value="Unassembled WGS sequence"/>
</dbReference>
<keyword evidence="5" id="KW-0378">Hydrolase</keyword>
<dbReference type="Gene3D" id="3.90.540.10">
    <property type="entry name" value="Colicin/pyocin, DNase domain"/>
    <property type="match status" value="1"/>
</dbReference>
<comment type="similarity">
    <text evidence="1">Belongs to the colicin/pyosin nuclease family.</text>
</comment>
<dbReference type="GeneID" id="61122181"/>
<keyword evidence="3" id="KW-0540">Nuclease</keyword>
<evidence type="ECO:0000256" key="2">
    <source>
        <dbReference type="ARBA" id="ARBA00022529"/>
    </source>
</evidence>
<keyword evidence="7" id="KW-0078">Bacteriocin</keyword>
<dbReference type="EMBL" id="LUSW01000010">
    <property type="protein sequence ID" value="RAT35664.1"/>
    <property type="molecule type" value="Genomic_DNA"/>
</dbReference>
<evidence type="ECO:0000256" key="4">
    <source>
        <dbReference type="ARBA" id="ARBA00022759"/>
    </source>
</evidence>
<evidence type="ECO:0000256" key="3">
    <source>
        <dbReference type="ARBA" id="ARBA00022722"/>
    </source>
</evidence>
<dbReference type="PRINTS" id="PR01300">
    <property type="entry name" value="PYOCINKILLER"/>
</dbReference>
<dbReference type="Pfam" id="PF21431">
    <property type="entry name" value="Col-Pyo_DNase"/>
    <property type="match status" value="1"/>
</dbReference>